<dbReference type="NCBIfam" id="TIGR01528">
    <property type="entry name" value="NMN_trans_PnuC"/>
    <property type="match status" value="1"/>
</dbReference>
<evidence type="ECO:0000256" key="10">
    <source>
        <dbReference type="SAM" id="Phobius"/>
    </source>
</evidence>
<evidence type="ECO:0000256" key="2">
    <source>
        <dbReference type="ARBA" id="ARBA00004651"/>
    </source>
</evidence>
<proteinExistence type="inferred from homology"/>
<evidence type="ECO:0000256" key="1">
    <source>
        <dbReference type="ARBA" id="ARBA00002672"/>
    </source>
</evidence>
<evidence type="ECO:0000256" key="8">
    <source>
        <dbReference type="ARBA" id="ARBA00022989"/>
    </source>
</evidence>
<dbReference type="RefSeq" id="WP_222547286.1">
    <property type="nucleotide sequence ID" value="NZ_BAPW01000023.1"/>
</dbReference>
<keyword evidence="6" id="KW-1003">Cell membrane</keyword>
<name>A0ABT1CGV8_9PROT</name>
<comment type="function">
    <text evidence="1">Required for nicotinamide riboside transport across the inner membrane.</text>
</comment>
<organism evidence="11 12">
    <name type="scientific">Asaia lannensis NBRC 102526</name>
    <dbReference type="NCBI Taxonomy" id="1307926"/>
    <lineage>
        <taxon>Bacteria</taxon>
        <taxon>Pseudomonadati</taxon>
        <taxon>Pseudomonadota</taxon>
        <taxon>Alphaproteobacteria</taxon>
        <taxon>Acetobacterales</taxon>
        <taxon>Acetobacteraceae</taxon>
        <taxon>Asaia</taxon>
    </lineage>
</organism>
<protein>
    <recommendedName>
        <fullName evidence="4">Nicotinamide riboside transporter PnuC</fullName>
    </recommendedName>
</protein>
<dbReference type="PANTHER" id="PTHR36122:SF2">
    <property type="entry name" value="NICOTINAMIDE RIBOSIDE TRANSPORTER PNUC"/>
    <property type="match status" value="1"/>
</dbReference>
<sequence length="196" mass="21390">MSLLEILAVLVTVAGIGLTALRRVAGWPISLAASLLYLLVFAQAHLWADSALQIVFCLFLLKGWIDWSRAPRSETAVIVQEANGYLLLRDGALAVPCGLALGAALERWTNDPAPYTDAALSVASIVGQLWTARRYMACWPLWIAIDSAYVVLFMIREMEPSAALYAVLVLLAAYGWSSWHRASRTPARRSGTRSGT</sequence>
<keyword evidence="7 10" id="KW-0812">Transmembrane</keyword>
<keyword evidence="5" id="KW-0813">Transport</keyword>
<feature type="transmembrane region" description="Helical" evidence="10">
    <location>
        <begin position="36"/>
        <end position="61"/>
    </location>
</feature>
<keyword evidence="12" id="KW-1185">Reference proteome</keyword>
<feature type="transmembrane region" description="Helical" evidence="10">
    <location>
        <begin position="137"/>
        <end position="156"/>
    </location>
</feature>
<feature type="transmembrane region" description="Helical" evidence="10">
    <location>
        <begin position="162"/>
        <end position="179"/>
    </location>
</feature>
<keyword evidence="8 10" id="KW-1133">Transmembrane helix</keyword>
<keyword evidence="9 10" id="KW-0472">Membrane</keyword>
<evidence type="ECO:0000256" key="5">
    <source>
        <dbReference type="ARBA" id="ARBA00022448"/>
    </source>
</evidence>
<dbReference type="Pfam" id="PF04973">
    <property type="entry name" value="NMN_transporter"/>
    <property type="match status" value="1"/>
</dbReference>
<dbReference type="Proteomes" id="UP001523401">
    <property type="component" value="Unassembled WGS sequence"/>
</dbReference>
<accession>A0ABT1CGV8</accession>
<evidence type="ECO:0000256" key="9">
    <source>
        <dbReference type="ARBA" id="ARBA00023136"/>
    </source>
</evidence>
<evidence type="ECO:0000256" key="7">
    <source>
        <dbReference type="ARBA" id="ARBA00022692"/>
    </source>
</evidence>
<evidence type="ECO:0000256" key="6">
    <source>
        <dbReference type="ARBA" id="ARBA00022475"/>
    </source>
</evidence>
<evidence type="ECO:0000313" key="12">
    <source>
        <dbReference type="Proteomes" id="UP001523401"/>
    </source>
</evidence>
<comment type="subcellular location">
    <subcellularLocation>
        <location evidence="2">Cell membrane</location>
        <topology evidence="2">Multi-pass membrane protein</topology>
    </subcellularLocation>
</comment>
<evidence type="ECO:0000256" key="3">
    <source>
        <dbReference type="ARBA" id="ARBA00006669"/>
    </source>
</evidence>
<dbReference type="PANTHER" id="PTHR36122">
    <property type="entry name" value="NICOTINAMIDE RIBOSIDE TRANSPORTER PNUC"/>
    <property type="match status" value="1"/>
</dbReference>
<dbReference type="InterPro" id="IPR006419">
    <property type="entry name" value="NMN_transpt_PnuC"/>
</dbReference>
<evidence type="ECO:0000313" key="11">
    <source>
        <dbReference type="EMBL" id="MCO6159433.1"/>
    </source>
</evidence>
<comment type="caution">
    <text evidence="11">The sequence shown here is derived from an EMBL/GenBank/DDBJ whole genome shotgun (WGS) entry which is preliminary data.</text>
</comment>
<evidence type="ECO:0000256" key="4">
    <source>
        <dbReference type="ARBA" id="ARBA00017522"/>
    </source>
</evidence>
<gene>
    <name evidence="11" type="primary">pnuC</name>
    <name evidence="11" type="ORF">NF685_05220</name>
</gene>
<dbReference type="EMBL" id="JAMXQU010000003">
    <property type="protein sequence ID" value="MCO6159433.1"/>
    <property type="molecule type" value="Genomic_DNA"/>
</dbReference>
<comment type="similarity">
    <text evidence="3">Belongs to the nicotinamide ribonucleoside (NR) uptake permease (TC 4.B.1) family.</text>
</comment>
<reference evidence="11 12" key="1">
    <citation type="submission" date="2022-06" db="EMBL/GenBank/DDBJ databases">
        <title>Whole-genome of Asaia lannensis strain LMG 27011T.</title>
        <authorList>
            <person name="Sombolestani A."/>
        </authorList>
    </citation>
    <scope>NUCLEOTIDE SEQUENCE [LARGE SCALE GENOMIC DNA]</scope>
    <source>
        <strain evidence="11 12">NBRC 102526</strain>
    </source>
</reference>